<dbReference type="RefSeq" id="WP_015499278.1">
    <property type="nucleotide sequence ID" value="NC_020911.1"/>
</dbReference>
<accession>M9R642</accession>
<dbReference type="Pfam" id="PF00805">
    <property type="entry name" value="Pentapeptide"/>
    <property type="match status" value="1"/>
</dbReference>
<protein>
    <recommendedName>
        <fullName evidence="4">Pentapeptide repeat-containing protein</fullName>
    </recommendedName>
</protein>
<organism evidence="2 3">
    <name type="scientific">Octadecabacter antarcticus 307</name>
    <dbReference type="NCBI Taxonomy" id="391626"/>
    <lineage>
        <taxon>Bacteria</taxon>
        <taxon>Pseudomonadati</taxon>
        <taxon>Pseudomonadota</taxon>
        <taxon>Alphaproteobacteria</taxon>
        <taxon>Rhodobacterales</taxon>
        <taxon>Roseobacteraceae</taxon>
        <taxon>Octadecabacter</taxon>
    </lineage>
</organism>
<dbReference type="PANTHER" id="PTHR14136">
    <property type="entry name" value="BTB_POZ DOMAIN-CONTAINING PROTEIN KCTD9"/>
    <property type="match status" value="1"/>
</dbReference>
<name>M9R642_9RHOB</name>
<evidence type="ECO:0000313" key="2">
    <source>
        <dbReference type="EMBL" id="AGI67243.1"/>
    </source>
</evidence>
<keyword evidence="1" id="KW-0732">Signal</keyword>
<gene>
    <name evidence="2" type="ORF">OAN307_c15700</name>
</gene>
<keyword evidence="3" id="KW-1185">Reference proteome</keyword>
<dbReference type="EMBL" id="CP003740">
    <property type="protein sequence ID" value="AGI67243.1"/>
    <property type="molecule type" value="Genomic_DNA"/>
</dbReference>
<evidence type="ECO:0000256" key="1">
    <source>
        <dbReference type="SAM" id="SignalP"/>
    </source>
</evidence>
<proteinExistence type="predicted"/>
<dbReference type="KEGG" id="oat:OAN307_c15700"/>
<dbReference type="AlphaFoldDB" id="M9R642"/>
<evidence type="ECO:0000313" key="3">
    <source>
        <dbReference type="Proteomes" id="UP000005307"/>
    </source>
</evidence>
<sequence>MKLTLTALTVAATMFASSASAFDPADLQKLKDTYECRFCDLTDADLSSASLMRADLPRADLSGADLSRADLSDANLSAADLTGADLSYTRMNGAILCNTTMPDGSVIYSGC</sequence>
<feature type="chain" id="PRO_5004102302" description="Pentapeptide repeat-containing protein" evidence="1">
    <location>
        <begin position="22"/>
        <end position="111"/>
    </location>
</feature>
<dbReference type="SUPFAM" id="SSF141571">
    <property type="entry name" value="Pentapeptide repeat-like"/>
    <property type="match status" value="1"/>
</dbReference>
<dbReference type="InterPro" id="IPR051082">
    <property type="entry name" value="Pentapeptide-BTB/POZ_domain"/>
</dbReference>
<dbReference type="STRING" id="391626.OAN307_c15700"/>
<dbReference type="OrthoDB" id="7870851at2"/>
<dbReference type="InterPro" id="IPR001646">
    <property type="entry name" value="5peptide_repeat"/>
</dbReference>
<dbReference type="Gene3D" id="2.160.20.80">
    <property type="entry name" value="E3 ubiquitin-protein ligase SopA"/>
    <property type="match status" value="1"/>
</dbReference>
<dbReference type="Proteomes" id="UP000005307">
    <property type="component" value="Chromosome"/>
</dbReference>
<reference evidence="2 3" key="1">
    <citation type="journal article" date="2013" name="PLoS ONE">
        <title>Poles Apart: Arctic and Antarctic Octadecabacter strains Share High Genome Plasticity and a New Type of Xanthorhodopsin.</title>
        <authorList>
            <person name="Vollmers J."/>
            <person name="Voget S."/>
            <person name="Dietrich S."/>
            <person name="Gollnow K."/>
            <person name="Smits M."/>
            <person name="Meyer K."/>
            <person name="Brinkhoff T."/>
            <person name="Simon M."/>
            <person name="Daniel R."/>
        </authorList>
    </citation>
    <scope>NUCLEOTIDE SEQUENCE [LARGE SCALE GENOMIC DNA]</scope>
    <source>
        <strain evidence="2 3">307</strain>
    </source>
</reference>
<dbReference type="PANTHER" id="PTHR14136:SF17">
    <property type="entry name" value="BTB_POZ DOMAIN-CONTAINING PROTEIN KCTD9"/>
    <property type="match status" value="1"/>
</dbReference>
<evidence type="ECO:0008006" key="4">
    <source>
        <dbReference type="Google" id="ProtNLM"/>
    </source>
</evidence>
<feature type="signal peptide" evidence="1">
    <location>
        <begin position="1"/>
        <end position="21"/>
    </location>
</feature>
<dbReference type="HOGENOM" id="CLU_033401_6_4_5"/>
<dbReference type="eggNOG" id="COG1357">
    <property type="taxonomic scope" value="Bacteria"/>
</dbReference>